<dbReference type="AlphaFoldDB" id="A0AAW1IAY8"/>
<feature type="domain" description="Retroviral polymerase SH3-like" evidence="1">
    <location>
        <begin position="5"/>
        <end position="58"/>
    </location>
</feature>
<evidence type="ECO:0000313" key="2">
    <source>
        <dbReference type="EMBL" id="KAK9686424.1"/>
    </source>
</evidence>
<protein>
    <recommendedName>
        <fullName evidence="1">Retroviral polymerase SH3-like domain-containing protein</fullName>
    </recommendedName>
</protein>
<organism evidence="2 3">
    <name type="scientific">Popillia japonica</name>
    <name type="common">Japanese beetle</name>
    <dbReference type="NCBI Taxonomy" id="7064"/>
    <lineage>
        <taxon>Eukaryota</taxon>
        <taxon>Metazoa</taxon>
        <taxon>Ecdysozoa</taxon>
        <taxon>Arthropoda</taxon>
        <taxon>Hexapoda</taxon>
        <taxon>Insecta</taxon>
        <taxon>Pterygota</taxon>
        <taxon>Neoptera</taxon>
        <taxon>Endopterygota</taxon>
        <taxon>Coleoptera</taxon>
        <taxon>Polyphaga</taxon>
        <taxon>Scarabaeiformia</taxon>
        <taxon>Scarabaeidae</taxon>
        <taxon>Rutelinae</taxon>
        <taxon>Popillia</taxon>
    </lineage>
</organism>
<proteinExistence type="predicted"/>
<keyword evidence="3" id="KW-1185">Reference proteome</keyword>
<comment type="caution">
    <text evidence="2">The sequence shown here is derived from an EMBL/GenBank/DDBJ whole genome shotgun (WGS) entry which is preliminary data.</text>
</comment>
<name>A0AAW1IAY8_POPJA</name>
<evidence type="ECO:0000313" key="3">
    <source>
        <dbReference type="Proteomes" id="UP001458880"/>
    </source>
</evidence>
<dbReference type="InterPro" id="IPR057670">
    <property type="entry name" value="SH3_retrovirus"/>
</dbReference>
<gene>
    <name evidence="2" type="ORF">QE152_g37195</name>
</gene>
<dbReference type="Pfam" id="PF25597">
    <property type="entry name" value="SH3_retrovirus"/>
    <property type="match status" value="1"/>
</dbReference>
<accession>A0AAW1IAY8</accession>
<reference evidence="2 3" key="1">
    <citation type="journal article" date="2024" name="BMC Genomics">
        <title>De novo assembly and annotation of Popillia japonica's genome with initial clues to its potential as an invasive pest.</title>
        <authorList>
            <person name="Cucini C."/>
            <person name="Boschi S."/>
            <person name="Funari R."/>
            <person name="Cardaioli E."/>
            <person name="Iannotti N."/>
            <person name="Marturano G."/>
            <person name="Paoli F."/>
            <person name="Bruttini M."/>
            <person name="Carapelli A."/>
            <person name="Frati F."/>
            <person name="Nardi F."/>
        </authorList>
    </citation>
    <scope>NUCLEOTIDE SEQUENCE [LARGE SCALE GENOMIC DNA]</scope>
    <source>
        <strain evidence="2">DMR45628</strain>
    </source>
</reference>
<sequence length="103" mass="11898">MPCVVQDKADKTRFQRRAEKYIIVGYTSESKAYRIYNSAAIKIILARDVVFDEDTIPAKKWKRHTPEKPKQWVKIYILKAADSIPENSRENLVRDVVDSAKGS</sequence>
<dbReference type="EMBL" id="JASPKY010000707">
    <property type="protein sequence ID" value="KAK9686424.1"/>
    <property type="molecule type" value="Genomic_DNA"/>
</dbReference>
<evidence type="ECO:0000259" key="1">
    <source>
        <dbReference type="Pfam" id="PF25597"/>
    </source>
</evidence>
<dbReference type="Proteomes" id="UP001458880">
    <property type="component" value="Unassembled WGS sequence"/>
</dbReference>